<proteinExistence type="inferred from homology"/>
<dbReference type="CDD" id="cd07381">
    <property type="entry name" value="MPP_CapA"/>
    <property type="match status" value="1"/>
</dbReference>
<dbReference type="SMART" id="SM00854">
    <property type="entry name" value="PGA_cap"/>
    <property type="match status" value="1"/>
</dbReference>
<name>X1E8Q3_9ZZZZ</name>
<feature type="domain" description="Capsule synthesis protein CapA" evidence="2">
    <location>
        <begin position="55"/>
        <end position="290"/>
    </location>
</feature>
<dbReference type="EMBL" id="BART01021965">
    <property type="protein sequence ID" value="GAH05013.1"/>
    <property type="molecule type" value="Genomic_DNA"/>
</dbReference>
<dbReference type="InterPro" id="IPR029052">
    <property type="entry name" value="Metallo-depent_PP-like"/>
</dbReference>
<sequence>AECTTTGTQELKLWTLSQFRERPVSSLPFLVSCTEQIGDESPELDELRVTSSDNVVVAVGDVMLSRQVGEIIRIKGDPKAPFLKTAEILEEADITFCNLESPFYDEEPPIEGEMVFGAAPETIEGLKYAGFDVVSLANNHVGDQGVAGMNFTLSHLDKNEIEFTGAGESEVKAREPKIIERNGVKFAFLGYNDTQSAIRKGYAATSEKPGVAVLTKENLTQDIKRAKRKAHVVIVSIHWGVEYEQSPTERQKMFAHLAIDSGASLVLGHHPHVVQPVEEYKDGYVFYSLG</sequence>
<accession>X1E8Q3</accession>
<organism evidence="3">
    <name type="scientific">marine sediment metagenome</name>
    <dbReference type="NCBI Taxonomy" id="412755"/>
    <lineage>
        <taxon>unclassified sequences</taxon>
        <taxon>metagenomes</taxon>
        <taxon>ecological metagenomes</taxon>
    </lineage>
</organism>
<evidence type="ECO:0000256" key="1">
    <source>
        <dbReference type="ARBA" id="ARBA00005662"/>
    </source>
</evidence>
<dbReference type="PANTHER" id="PTHR33393">
    <property type="entry name" value="POLYGLUTAMINE SYNTHESIS ACCESSORY PROTEIN RV0574C-RELATED"/>
    <property type="match status" value="1"/>
</dbReference>
<dbReference type="SUPFAM" id="SSF56300">
    <property type="entry name" value="Metallo-dependent phosphatases"/>
    <property type="match status" value="1"/>
</dbReference>
<dbReference type="InterPro" id="IPR052169">
    <property type="entry name" value="CW_Biosynth-Accessory"/>
</dbReference>
<comment type="caution">
    <text evidence="3">The sequence shown here is derived from an EMBL/GenBank/DDBJ whole genome shotgun (WGS) entry which is preliminary data.</text>
</comment>
<gene>
    <name evidence="3" type="ORF">S01H4_40356</name>
</gene>
<dbReference type="InterPro" id="IPR019079">
    <property type="entry name" value="Capsule_synth_CapA"/>
</dbReference>
<feature type="non-terminal residue" evidence="3">
    <location>
        <position position="290"/>
    </location>
</feature>
<dbReference type="Pfam" id="PF09587">
    <property type="entry name" value="PGA_cap"/>
    <property type="match status" value="1"/>
</dbReference>
<comment type="similarity">
    <text evidence="1">Belongs to the CapA family.</text>
</comment>
<evidence type="ECO:0000313" key="3">
    <source>
        <dbReference type="EMBL" id="GAH05013.1"/>
    </source>
</evidence>
<feature type="non-terminal residue" evidence="3">
    <location>
        <position position="1"/>
    </location>
</feature>
<dbReference type="Gene3D" id="3.60.21.10">
    <property type="match status" value="1"/>
</dbReference>
<dbReference type="AlphaFoldDB" id="X1E8Q3"/>
<protein>
    <recommendedName>
        <fullName evidence="2">Capsule synthesis protein CapA domain-containing protein</fullName>
    </recommendedName>
</protein>
<reference evidence="3" key="1">
    <citation type="journal article" date="2014" name="Front. Microbiol.">
        <title>High frequency of phylogenetically diverse reductive dehalogenase-homologous genes in deep subseafloor sedimentary metagenomes.</title>
        <authorList>
            <person name="Kawai M."/>
            <person name="Futagami T."/>
            <person name="Toyoda A."/>
            <person name="Takaki Y."/>
            <person name="Nishi S."/>
            <person name="Hori S."/>
            <person name="Arai W."/>
            <person name="Tsubouchi T."/>
            <person name="Morono Y."/>
            <person name="Uchiyama I."/>
            <person name="Ito T."/>
            <person name="Fujiyama A."/>
            <person name="Inagaki F."/>
            <person name="Takami H."/>
        </authorList>
    </citation>
    <scope>NUCLEOTIDE SEQUENCE</scope>
    <source>
        <strain evidence="3">Expedition CK06-06</strain>
    </source>
</reference>
<dbReference type="PANTHER" id="PTHR33393:SF11">
    <property type="entry name" value="POLYGLUTAMINE SYNTHESIS ACCESSORY PROTEIN RV0574C-RELATED"/>
    <property type="match status" value="1"/>
</dbReference>
<evidence type="ECO:0000259" key="2">
    <source>
        <dbReference type="SMART" id="SM00854"/>
    </source>
</evidence>